<dbReference type="SUPFAM" id="SSF48726">
    <property type="entry name" value="Immunoglobulin"/>
    <property type="match status" value="2"/>
</dbReference>
<keyword evidence="2" id="KW-0472">Membrane</keyword>
<dbReference type="SUPFAM" id="SSF82895">
    <property type="entry name" value="TSP-1 type 1 repeat"/>
    <property type="match status" value="2"/>
</dbReference>
<proteinExistence type="predicted"/>
<dbReference type="InterPro" id="IPR000884">
    <property type="entry name" value="TSP1_rpt"/>
</dbReference>
<dbReference type="Gene3D" id="2.20.100.10">
    <property type="entry name" value="Thrombospondin type-1 (TSP1) repeat"/>
    <property type="match status" value="2"/>
</dbReference>
<evidence type="ECO:0000256" key="2">
    <source>
        <dbReference type="SAM" id="Phobius"/>
    </source>
</evidence>
<dbReference type="PANTHER" id="PTHR16311">
    <property type="entry name" value="THROMBOSPONDIN TYPE I DOMAIN-CONTAINING 1"/>
    <property type="match status" value="1"/>
</dbReference>
<dbReference type="InterPro" id="IPR013783">
    <property type="entry name" value="Ig-like_fold"/>
</dbReference>
<keyword evidence="5" id="KW-1185">Reference proteome</keyword>
<dbReference type="InterPro" id="IPR007110">
    <property type="entry name" value="Ig-like_dom"/>
</dbReference>
<dbReference type="GO" id="GO:0071944">
    <property type="term" value="C:cell periphery"/>
    <property type="evidence" value="ECO:0007669"/>
    <property type="project" value="TreeGrafter"/>
</dbReference>
<gene>
    <name evidence="4" type="ORF">C0Q70_12937</name>
</gene>
<dbReference type="InterPro" id="IPR038877">
    <property type="entry name" value="THSD1"/>
</dbReference>
<accession>A0A2T7P2V8</accession>
<evidence type="ECO:0000313" key="4">
    <source>
        <dbReference type="EMBL" id="PVD27765.1"/>
    </source>
</evidence>
<comment type="caution">
    <text evidence="4">The sequence shown here is derived from an EMBL/GenBank/DDBJ whole genome shotgun (WGS) entry which is preliminary data.</text>
</comment>
<dbReference type="InterPro" id="IPR003599">
    <property type="entry name" value="Ig_sub"/>
</dbReference>
<dbReference type="SMART" id="SM00409">
    <property type="entry name" value="IG"/>
    <property type="match status" value="2"/>
</dbReference>
<dbReference type="SMART" id="SM00209">
    <property type="entry name" value="TSP1"/>
    <property type="match status" value="2"/>
</dbReference>
<keyword evidence="2" id="KW-1133">Transmembrane helix</keyword>
<reference evidence="4 5" key="1">
    <citation type="submission" date="2018-04" db="EMBL/GenBank/DDBJ databases">
        <title>The genome of golden apple snail Pomacea canaliculata provides insight into stress tolerance and invasive adaptation.</title>
        <authorList>
            <person name="Liu C."/>
            <person name="Liu B."/>
            <person name="Ren Y."/>
            <person name="Zhang Y."/>
            <person name="Wang H."/>
            <person name="Li S."/>
            <person name="Jiang F."/>
            <person name="Yin L."/>
            <person name="Zhang G."/>
            <person name="Qian W."/>
            <person name="Fan W."/>
        </authorList>
    </citation>
    <scope>NUCLEOTIDE SEQUENCE [LARGE SCALE GENOMIC DNA]</scope>
    <source>
        <strain evidence="4">SZHN2017</strain>
        <tissue evidence="4">Muscle</tissue>
    </source>
</reference>
<feature type="domain" description="Ig-like" evidence="3">
    <location>
        <begin position="116"/>
        <end position="201"/>
    </location>
</feature>
<dbReference type="Pfam" id="PF00090">
    <property type="entry name" value="TSP_1"/>
    <property type="match status" value="2"/>
</dbReference>
<organism evidence="4 5">
    <name type="scientific">Pomacea canaliculata</name>
    <name type="common">Golden apple snail</name>
    <dbReference type="NCBI Taxonomy" id="400727"/>
    <lineage>
        <taxon>Eukaryota</taxon>
        <taxon>Metazoa</taxon>
        <taxon>Spiralia</taxon>
        <taxon>Lophotrochozoa</taxon>
        <taxon>Mollusca</taxon>
        <taxon>Gastropoda</taxon>
        <taxon>Caenogastropoda</taxon>
        <taxon>Architaenioglossa</taxon>
        <taxon>Ampullarioidea</taxon>
        <taxon>Ampullariidae</taxon>
        <taxon>Pomacea</taxon>
    </lineage>
</organism>
<dbReference type="PROSITE" id="PS50835">
    <property type="entry name" value="IG_LIKE"/>
    <property type="match status" value="1"/>
</dbReference>
<dbReference type="PROSITE" id="PS50092">
    <property type="entry name" value="TSP1"/>
    <property type="match status" value="2"/>
</dbReference>
<name>A0A2T7P2V8_POMCA</name>
<dbReference type="STRING" id="400727.A0A2T7P2V8"/>
<dbReference type="InterPro" id="IPR036383">
    <property type="entry name" value="TSP1_rpt_sf"/>
</dbReference>
<dbReference type="EMBL" id="PZQS01000007">
    <property type="protein sequence ID" value="PVD27765.1"/>
    <property type="molecule type" value="Genomic_DNA"/>
</dbReference>
<evidence type="ECO:0000259" key="3">
    <source>
        <dbReference type="PROSITE" id="PS50835"/>
    </source>
</evidence>
<dbReference type="Gene3D" id="2.60.40.10">
    <property type="entry name" value="Immunoglobulins"/>
    <property type="match status" value="2"/>
</dbReference>
<evidence type="ECO:0000256" key="1">
    <source>
        <dbReference type="SAM" id="MobiDB-lite"/>
    </source>
</evidence>
<dbReference type="OrthoDB" id="10012075at2759"/>
<feature type="region of interest" description="Disordered" evidence="1">
    <location>
        <begin position="662"/>
        <end position="723"/>
    </location>
</feature>
<dbReference type="AlphaFoldDB" id="A0A2T7P2V8"/>
<dbReference type="PANTHER" id="PTHR16311:SF3">
    <property type="entry name" value="THROMBOSPONDIN TYPE-1 DOMAIN-CONTAINING PROTEIN 1"/>
    <property type="match status" value="1"/>
</dbReference>
<keyword evidence="2" id="KW-0812">Transmembrane</keyword>
<dbReference type="Proteomes" id="UP000245119">
    <property type="component" value="Linkage Group LG7"/>
</dbReference>
<evidence type="ECO:0000313" key="5">
    <source>
        <dbReference type="Proteomes" id="UP000245119"/>
    </source>
</evidence>
<feature type="transmembrane region" description="Helical" evidence="2">
    <location>
        <begin position="525"/>
        <end position="548"/>
    </location>
</feature>
<dbReference type="InterPro" id="IPR036179">
    <property type="entry name" value="Ig-like_dom_sf"/>
</dbReference>
<sequence length="723" mass="77674">MGNKDNQNQIGNWGEWEPWEVCSATCGKGATTRRLTCSPVGAKCQGDNTETADCHLTACCVPRNGMWGDWSTCSSSCGGGSHTRSRICTGTNSCGQPCVGKSNESTTCNVHACPRPPADLSITTDPQTSPFSAGVTVTLTCSSRDPGSPPATLTWDTVRHGMRTTPVNYRTTRLEIPNLSVEDDGLRVKCLAINTVSQNATSFLLRVDEKVSYGECRASVSSSTWEVTGYCDITKVFSSNNRYDCQWYEIKGSNPYNIPSSFNRSLITPGGKLQSGKCSFQTNISHDFPQGRESSRELKYKMYFNPGGTWSSIVNVAVVSPKAPTLICPAEVMEGSHINCTCNTSNVGEPQGHPPEMPSLLIDSQTTIKYTTNISNSVYFTCRVGAGNVQSLELLKKAGCGDSGSPKLVNGTSTKPKELKVTEGSQGQLTFEVMSNPAPTIDVFSYHQGESVSKEEPVRADLFTGKCEQNTPDLHLATCTLSTVDAMNKDNGMYNVKVRNSGGSINVPFTLIVDAQESTGNDSSLSWIGLVIALLIIIVIGVLIVFFVRRRRAAQTKTSEDKKKISSAEVWHTRPQDAFFAAIARRNFEDPVYYNVTVADVTMPSSAATMTSATCTIHNGSAALTSPNDNVYTNYEKKTSLNDRGESSAGTASDDLYAVVEKTQKSSENSGKPAKPAPMPKPKRLGSASGKSGDNGGQGQSQNDSLVQESGDHSPPTTEASKD</sequence>
<protein>
    <recommendedName>
        <fullName evidence="3">Ig-like domain-containing protein</fullName>
    </recommendedName>
</protein>